<evidence type="ECO:0000256" key="7">
    <source>
        <dbReference type="ARBA" id="ARBA00022932"/>
    </source>
</evidence>
<dbReference type="Gene3D" id="3.10.150.10">
    <property type="entry name" value="DNA Polymerase III, subunit A, domain 2"/>
    <property type="match status" value="1"/>
</dbReference>
<dbReference type="PANTHER" id="PTHR30478">
    <property type="entry name" value="DNA POLYMERASE III SUBUNIT BETA"/>
    <property type="match status" value="1"/>
</dbReference>
<proteinExistence type="inferred from homology"/>
<dbReference type="InterPro" id="IPR001001">
    <property type="entry name" value="DNA_polIII_beta"/>
</dbReference>
<gene>
    <name evidence="13" type="ORF">A3J05_02445</name>
</gene>
<evidence type="ECO:0000256" key="3">
    <source>
        <dbReference type="ARBA" id="ARBA00022490"/>
    </source>
</evidence>
<evidence type="ECO:0000256" key="9">
    <source>
        <dbReference type="PIRNR" id="PIRNR000804"/>
    </source>
</evidence>
<dbReference type="InterPro" id="IPR022637">
    <property type="entry name" value="DNA_polIII_beta_cen"/>
</dbReference>
<dbReference type="Pfam" id="PF00712">
    <property type="entry name" value="DNA_pol3_beta"/>
    <property type="match status" value="1"/>
</dbReference>
<comment type="similarity">
    <text evidence="2 9">Belongs to the beta sliding clamp family.</text>
</comment>
<comment type="subcellular location">
    <subcellularLocation>
        <location evidence="1 9">Cytoplasm</location>
    </subcellularLocation>
</comment>
<dbReference type="GO" id="GO:0006271">
    <property type="term" value="P:DNA strand elongation involved in DNA replication"/>
    <property type="evidence" value="ECO:0007669"/>
    <property type="project" value="TreeGrafter"/>
</dbReference>
<dbReference type="GO" id="GO:0008408">
    <property type="term" value="F:3'-5' exonuclease activity"/>
    <property type="evidence" value="ECO:0007669"/>
    <property type="project" value="InterPro"/>
</dbReference>
<evidence type="ECO:0000256" key="4">
    <source>
        <dbReference type="ARBA" id="ARBA00022679"/>
    </source>
</evidence>
<dbReference type="SMART" id="SM00480">
    <property type="entry name" value="POL3Bc"/>
    <property type="match status" value="1"/>
</dbReference>
<dbReference type="EMBL" id="MFFF01000013">
    <property type="protein sequence ID" value="OGE99824.1"/>
    <property type="molecule type" value="Genomic_DNA"/>
</dbReference>
<keyword evidence="8" id="KW-0238">DNA-binding</keyword>
<dbReference type="PANTHER" id="PTHR30478:SF0">
    <property type="entry name" value="BETA SLIDING CLAMP"/>
    <property type="match status" value="1"/>
</dbReference>
<evidence type="ECO:0000256" key="1">
    <source>
        <dbReference type="ARBA" id="ARBA00004496"/>
    </source>
</evidence>
<evidence type="ECO:0000256" key="8">
    <source>
        <dbReference type="ARBA" id="ARBA00023125"/>
    </source>
</evidence>
<organism evidence="13 14">
    <name type="scientific">Candidatus Doudnabacteria bacterium RIFCSPLOWO2_02_FULL_48_13</name>
    <dbReference type="NCBI Taxonomy" id="1817845"/>
    <lineage>
        <taxon>Bacteria</taxon>
        <taxon>Candidatus Doudnaibacteriota</taxon>
    </lineage>
</organism>
<dbReference type="GO" id="GO:0005737">
    <property type="term" value="C:cytoplasm"/>
    <property type="evidence" value="ECO:0007669"/>
    <property type="project" value="UniProtKB-SubCell"/>
</dbReference>
<dbReference type="Gene3D" id="3.70.10.10">
    <property type="match status" value="1"/>
</dbReference>
<dbReference type="Pfam" id="PF02768">
    <property type="entry name" value="DNA_pol3_beta_3"/>
    <property type="match status" value="1"/>
</dbReference>
<feature type="domain" description="DNA polymerase III beta sliding clamp N-terminal" evidence="10">
    <location>
        <begin position="1"/>
        <end position="118"/>
    </location>
</feature>
<dbReference type="PIRSF" id="PIRSF000804">
    <property type="entry name" value="DNA_pol_III_b"/>
    <property type="match status" value="1"/>
</dbReference>
<comment type="function">
    <text evidence="9">Confers DNA tethering and processivity to DNA polymerases and other proteins. Acts as a clamp, forming a ring around DNA (a reaction catalyzed by the clamp-loading complex) which diffuses in an ATP-independent manner freely and bidirectionally along dsDNA. Initially characterized for its ability to contact the catalytic subunit of DNA polymerase III (Pol III), a complex, multichain enzyme responsible for most of the replicative synthesis in bacteria; Pol III exhibits 3'-5' exonuclease proofreading activity. The beta chain is required for initiation of replication as well as for processivity of DNA replication.</text>
</comment>
<dbReference type="SUPFAM" id="SSF55979">
    <property type="entry name" value="DNA clamp"/>
    <property type="match status" value="3"/>
</dbReference>
<accession>A0A1F5QCB0</accession>
<evidence type="ECO:0000259" key="10">
    <source>
        <dbReference type="Pfam" id="PF00712"/>
    </source>
</evidence>
<dbReference type="AlphaFoldDB" id="A0A1F5QCB0"/>
<evidence type="ECO:0000313" key="13">
    <source>
        <dbReference type="EMBL" id="OGE99824.1"/>
    </source>
</evidence>
<sequence length="364" mass="40091">MKMVCTKKNLNSGLTITSRVIGSGNTLPILNNILFKTEDGRLKLSSTNLEMAINTWVGGKIEEEGEITVPARLINDYVNNIAADKITITSKNHTLFLEAEKAQTHIKGLSSEEFPLIPEIKDENFAKVDGKEFSKIIRQVTFAAAFSETQPEISGVLFSFDGSDLVLAATDRYRLGEGKVKLTAPITTPKQVIVPARAVNELARIVGSGIVEILLGEGQICFRAPDVELVSRLIEGQYPDYKQIVPKNYSTEAEVDKEQFMQSLKAASLFTSENKNIELDLNPQNKQIVIKSQSSQVGDSEISVDAVFAGQKNTIVFNYRYLLECLSNLADERVTLKAISSSSPAAIVPVGRENYLYIVMPIKI</sequence>
<keyword evidence="7 9" id="KW-0239">DNA-directed DNA polymerase</keyword>
<comment type="subunit">
    <text evidence="9">Forms a ring-shaped head-to-tail homodimer around DNA.</text>
</comment>
<dbReference type="InterPro" id="IPR022635">
    <property type="entry name" value="DNA_polIII_beta_C"/>
</dbReference>
<keyword evidence="3 9" id="KW-0963">Cytoplasm</keyword>
<feature type="domain" description="DNA polymerase III beta sliding clamp central" evidence="11">
    <location>
        <begin position="128"/>
        <end position="240"/>
    </location>
</feature>
<keyword evidence="5 9" id="KW-0548">Nucleotidyltransferase</keyword>
<evidence type="ECO:0000259" key="12">
    <source>
        <dbReference type="Pfam" id="PF02768"/>
    </source>
</evidence>
<dbReference type="GO" id="GO:0009360">
    <property type="term" value="C:DNA polymerase III complex"/>
    <property type="evidence" value="ECO:0007669"/>
    <property type="project" value="InterPro"/>
</dbReference>
<name>A0A1F5QCB0_9BACT</name>
<dbReference type="Pfam" id="PF02767">
    <property type="entry name" value="DNA_pol3_beta_2"/>
    <property type="match status" value="1"/>
</dbReference>
<reference evidence="13 14" key="1">
    <citation type="journal article" date="2016" name="Nat. Commun.">
        <title>Thousands of microbial genomes shed light on interconnected biogeochemical processes in an aquifer system.</title>
        <authorList>
            <person name="Anantharaman K."/>
            <person name="Brown C.T."/>
            <person name="Hug L.A."/>
            <person name="Sharon I."/>
            <person name="Castelle C.J."/>
            <person name="Probst A.J."/>
            <person name="Thomas B.C."/>
            <person name="Singh A."/>
            <person name="Wilkins M.J."/>
            <person name="Karaoz U."/>
            <person name="Brodie E.L."/>
            <person name="Williams K.H."/>
            <person name="Hubbard S.S."/>
            <person name="Banfield J.F."/>
        </authorList>
    </citation>
    <scope>NUCLEOTIDE SEQUENCE [LARGE SCALE GENOMIC DNA]</scope>
</reference>
<dbReference type="CDD" id="cd00140">
    <property type="entry name" value="beta_clamp"/>
    <property type="match status" value="1"/>
</dbReference>
<dbReference type="InterPro" id="IPR046938">
    <property type="entry name" value="DNA_clamp_sf"/>
</dbReference>
<keyword evidence="4 9" id="KW-0808">Transferase</keyword>
<dbReference type="Proteomes" id="UP000177235">
    <property type="component" value="Unassembled WGS sequence"/>
</dbReference>
<dbReference type="GO" id="GO:0003677">
    <property type="term" value="F:DNA binding"/>
    <property type="evidence" value="ECO:0007669"/>
    <property type="project" value="UniProtKB-UniRule"/>
</dbReference>
<dbReference type="NCBIfam" id="TIGR00663">
    <property type="entry name" value="dnan"/>
    <property type="match status" value="1"/>
</dbReference>
<evidence type="ECO:0000256" key="2">
    <source>
        <dbReference type="ARBA" id="ARBA00010752"/>
    </source>
</evidence>
<keyword evidence="6 9" id="KW-0235">DNA replication</keyword>
<dbReference type="GO" id="GO:0003887">
    <property type="term" value="F:DNA-directed DNA polymerase activity"/>
    <property type="evidence" value="ECO:0007669"/>
    <property type="project" value="UniProtKB-UniRule"/>
</dbReference>
<protein>
    <recommendedName>
        <fullName evidence="9">Beta sliding clamp</fullName>
    </recommendedName>
</protein>
<evidence type="ECO:0000259" key="11">
    <source>
        <dbReference type="Pfam" id="PF02767"/>
    </source>
</evidence>
<comment type="caution">
    <text evidence="13">The sequence shown here is derived from an EMBL/GenBank/DDBJ whole genome shotgun (WGS) entry which is preliminary data.</text>
</comment>
<evidence type="ECO:0000256" key="5">
    <source>
        <dbReference type="ARBA" id="ARBA00022695"/>
    </source>
</evidence>
<dbReference type="InterPro" id="IPR022634">
    <property type="entry name" value="DNA_polIII_beta_N"/>
</dbReference>
<evidence type="ECO:0000256" key="6">
    <source>
        <dbReference type="ARBA" id="ARBA00022705"/>
    </source>
</evidence>
<feature type="domain" description="DNA polymerase III beta sliding clamp C-terminal" evidence="12">
    <location>
        <begin position="242"/>
        <end position="362"/>
    </location>
</feature>
<evidence type="ECO:0000313" key="14">
    <source>
        <dbReference type="Proteomes" id="UP000177235"/>
    </source>
</evidence>